<proteinExistence type="predicted"/>
<protein>
    <submittedName>
        <fullName evidence="1">Uncharacterized protein</fullName>
    </submittedName>
</protein>
<sequence>LPSANPPPESRGGRMSQHTVKLTDRDLYLNSVGKSYPIGSMGETDDARLFRYALVGASDINANLLCQSRVSQTSWDTIVVPTATLVADTKISLTDQSNTWNKDELENGYLICETDPGNTGPNSWRIQGNDAVSGTNDFNVYFAEGATIGQVIGTSDTMHFMPSPWSKVIVSPVTTKTGLSVGITFRDATATRYVWLQTGGICGVAMDNGGADATIGEGLIADVTTAGNLNNVTASSQFQILAQTLTVQGLTSADIIPVFLTIE</sequence>
<dbReference type="EMBL" id="LAZR01035095">
    <property type="protein sequence ID" value="KKL28445.1"/>
    <property type="molecule type" value="Genomic_DNA"/>
</dbReference>
<organism evidence="1">
    <name type="scientific">marine sediment metagenome</name>
    <dbReference type="NCBI Taxonomy" id="412755"/>
    <lineage>
        <taxon>unclassified sequences</taxon>
        <taxon>metagenomes</taxon>
        <taxon>ecological metagenomes</taxon>
    </lineage>
</organism>
<evidence type="ECO:0000313" key="1">
    <source>
        <dbReference type="EMBL" id="KKL28445.1"/>
    </source>
</evidence>
<accession>A0A0F9C2L9</accession>
<reference evidence="1" key="1">
    <citation type="journal article" date="2015" name="Nature">
        <title>Complex archaea that bridge the gap between prokaryotes and eukaryotes.</title>
        <authorList>
            <person name="Spang A."/>
            <person name="Saw J.H."/>
            <person name="Jorgensen S.L."/>
            <person name="Zaremba-Niedzwiedzka K."/>
            <person name="Martijn J."/>
            <person name="Lind A.E."/>
            <person name="van Eijk R."/>
            <person name="Schleper C."/>
            <person name="Guy L."/>
            <person name="Ettema T.J."/>
        </authorList>
    </citation>
    <scope>NUCLEOTIDE SEQUENCE</scope>
</reference>
<comment type="caution">
    <text evidence="1">The sequence shown here is derived from an EMBL/GenBank/DDBJ whole genome shotgun (WGS) entry which is preliminary data.</text>
</comment>
<dbReference type="AlphaFoldDB" id="A0A0F9C2L9"/>
<name>A0A0F9C2L9_9ZZZZ</name>
<gene>
    <name evidence="1" type="ORF">LCGC14_2375050</name>
</gene>
<feature type="non-terminal residue" evidence="1">
    <location>
        <position position="1"/>
    </location>
</feature>